<sequence>MSSSSSEGGNTIAWEIALLCVPNRDPRRNEFALTTTRSMITIVLLLGGCADDAGDSSQGNCQSGEALRFDEHRDDDWVHEGR</sequence>
<accession>A0AA88DLN7</accession>
<gene>
    <name evidence="1" type="ORF">TIFTF001_026670</name>
</gene>
<protein>
    <submittedName>
        <fullName evidence="1">Uncharacterized protein</fullName>
    </submittedName>
</protein>
<dbReference type="AlphaFoldDB" id="A0AA88DLN7"/>
<proteinExistence type="predicted"/>
<evidence type="ECO:0000313" key="1">
    <source>
        <dbReference type="EMBL" id="GMN57568.1"/>
    </source>
</evidence>
<name>A0AA88DLN7_FICCA</name>
<dbReference type="EMBL" id="BTGU01000071">
    <property type="protein sequence ID" value="GMN57568.1"/>
    <property type="molecule type" value="Genomic_DNA"/>
</dbReference>
<reference evidence="1" key="1">
    <citation type="submission" date="2023-07" db="EMBL/GenBank/DDBJ databases">
        <title>draft genome sequence of fig (Ficus carica).</title>
        <authorList>
            <person name="Takahashi T."/>
            <person name="Nishimura K."/>
        </authorList>
    </citation>
    <scope>NUCLEOTIDE SEQUENCE</scope>
</reference>
<evidence type="ECO:0000313" key="2">
    <source>
        <dbReference type="Proteomes" id="UP001187192"/>
    </source>
</evidence>
<dbReference type="Proteomes" id="UP001187192">
    <property type="component" value="Unassembled WGS sequence"/>
</dbReference>
<keyword evidence="2" id="KW-1185">Reference proteome</keyword>
<organism evidence="1 2">
    <name type="scientific">Ficus carica</name>
    <name type="common">Common fig</name>
    <dbReference type="NCBI Taxonomy" id="3494"/>
    <lineage>
        <taxon>Eukaryota</taxon>
        <taxon>Viridiplantae</taxon>
        <taxon>Streptophyta</taxon>
        <taxon>Embryophyta</taxon>
        <taxon>Tracheophyta</taxon>
        <taxon>Spermatophyta</taxon>
        <taxon>Magnoliopsida</taxon>
        <taxon>eudicotyledons</taxon>
        <taxon>Gunneridae</taxon>
        <taxon>Pentapetalae</taxon>
        <taxon>rosids</taxon>
        <taxon>fabids</taxon>
        <taxon>Rosales</taxon>
        <taxon>Moraceae</taxon>
        <taxon>Ficeae</taxon>
        <taxon>Ficus</taxon>
    </lineage>
</organism>
<comment type="caution">
    <text evidence="1">The sequence shown here is derived from an EMBL/GenBank/DDBJ whole genome shotgun (WGS) entry which is preliminary data.</text>
</comment>